<sequence>MSGLHVCEVIKTLDVGGAEVLLVERLLAAPPTGKRYTVVCLRASTHELSGRLRSAGIRVVDLTACPRWLRLARLACVVRRLEPDVLNIHSPLPASLLRPVSQLLSPRPALVSTVHNVRYRLPTMLLDRATGWLDTRTVAVSPQVASACTSRRSRGLSVRVHGVHLAEQRHWAARSEQTRREWNVSPDAFLIVHVANFRAQKNHELLVEAAARVGEQDPRPVFLLAGSGPLHARVARQVEDLGLGNVRLLGHVPDADRLIASSDLLVLSSSYEGLPVVVMEALAAGVPVVSTAVGGVPHLIEDRGNGILVRPGDPAALAEGILRATRPEIHARLREGARASAELVDISRTAAWFDKLYDEVCS</sequence>
<comment type="caution">
    <text evidence="3">The sequence shown here is derived from an EMBL/GenBank/DDBJ whole genome shotgun (WGS) entry which is preliminary data.</text>
</comment>
<protein>
    <submittedName>
        <fullName evidence="3">Glycosyltransferase</fullName>
        <ecNumber evidence="3">2.4.-.-</ecNumber>
    </submittedName>
</protein>
<dbReference type="EMBL" id="JBHMBS010000039">
    <property type="protein sequence ID" value="MFB9681835.1"/>
    <property type="molecule type" value="Genomic_DNA"/>
</dbReference>
<evidence type="ECO:0000313" key="3">
    <source>
        <dbReference type="EMBL" id="MFB9681835.1"/>
    </source>
</evidence>
<dbReference type="GO" id="GO:0016757">
    <property type="term" value="F:glycosyltransferase activity"/>
    <property type="evidence" value="ECO:0007669"/>
    <property type="project" value="UniProtKB-KW"/>
</dbReference>
<evidence type="ECO:0000259" key="2">
    <source>
        <dbReference type="Pfam" id="PF00534"/>
    </source>
</evidence>
<name>A0ABV5TUL9_9ACTN</name>
<feature type="domain" description="Glycosyl transferase family 1" evidence="2">
    <location>
        <begin position="176"/>
        <end position="337"/>
    </location>
</feature>
<organism evidence="3 4">
    <name type="scientific">Streptosporangium vulgare</name>
    <dbReference type="NCBI Taxonomy" id="46190"/>
    <lineage>
        <taxon>Bacteria</taxon>
        <taxon>Bacillati</taxon>
        <taxon>Actinomycetota</taxon>
        <taxon>Actinomycetes</taxon>
        <taxon>Streptosporangiales</taxon>
        <taxon>Streptosporangiaceae</taxon>
        <taxon>Streptosporangium</taxon>
    </lineage>
</organism>
<evidence type="ECO:0000256" key="1">
    <source>
        <dbReference type="ARBA" id="ARBA00022679"/>
    </source>
</evidence>
<dbReference type="Gene3D" id="3.40.50.2000">
    <property type="entry name" value="Glycogen Phosphorylase B"/>
    <property type="match status" value="2"/>
</dbReference>
<dbReference type="EC" id="2.4.-.-" evidence="3"/>
<accession>A0ABV5TUL9</accession>
<keyword evidence="3" id="KW-0328">Glycosyltransferase</keyword>
<dbReference type="PANTHER" id="PTHR12526">
    <property type="entry name" value="GLYCOSYLTRANSFERASE"/>
    <property type="match status" value="1"/>
</dbReference>
<reference evidence="3 4" key="1">
    <citation type="submission" date="2024-09" db="EMBL/GenBank/DDBJ databases">
        <authorList>
            <person name="Sun Q."/>
            <person name="Mori K."/>
        </authorList>
    </citation>
    <scope>NUCLEOTIDE SEQUENCE [LARGE SCALE GENOMIC DNA]</scope>
    <source>
        <strain evidence="3 4">JCM 3028</strain>
    </source>
</reference>
<proteinExistence type="predicted"/>
<dbReference type="SUPFAM" id="SSF53756">
    <property type="entry name" value="UDP-Glycosyltransferase/glycogen phosphorylase"/>
    <property type="match status" value="1"/>
</dbReference>
<keyword evidence="4" id="KW-1185">Reference proteome</keyword>
<dbReference type="RefSeq" id="WP_344748491.1">
    <property type="nucleotide sequence ID" value="NZ_BAAAWW010000160.1"/>
</dbReference>
<evidence type="ECO:0000313" key="4">
    <source>
        <dbReference type="Proteomes" id="UP001589610"/>
    </source>
</evidence>
<dbReference type="Proteomes" id="UP001589610">
    <property type="component" value="Unassembled WGS sequence"/>
</dbReference>
<dbReference type="Pfam" id="PF00534">
    <property type="entry name" value="Glycos_transf_1"/>
    <property type="match status" value="1"/>
</dbReference>
<gene>
    <name evidence="3" type="ORF">ACFFRH_40725</name>
</gene>
<dbReference type="PANTHER" id="PTHR12526:SF630">
    <property type="entry name" value="GLYCOSYLTRANSFERASE"/>
    <property type="match status" value="1"/>
</dbReference>
<dbReference type="InterPro" id="IPR001296">
    <property type="entry name" value="Glyco_trans_1"/>
</dbReference>
<keyword evidence="1 3" id="KW-0808">Transferase</keyword>